<dbReference type="InterPro" id="IPR018497">
    <property type="entry name" value="Peptidase_M13_C"/>
</dbReference>
<evidence type="ECO:0000256" key="4">
    <source>
        <dbReference type="ARBA" id="ARBA00022723"/>
    </source>
</evidence>
<evidence type="ECO:0000313" key="10">
    <source>
        <dbReference type="EMBL" id="SEP81242.1"/>
    </source>
</evidence>
<keyword evidence="5" id="KW-0378">Hydrolase</keyword>
<organism evidence="10 11">
    <name type="scientific">Pseudomonas lutea</name>
    <dbReference type="NCBI Taxonomy" id="243924"/>
    <lineage>
        <taxon>Bacteria</taxon>
        <taxon>Pseudomonadati</taxon>
        <taxon>Pseudomonadota</taxon>
        <taxon>Gammaproteobacteria</taxon>
        <taxon>Pseudomonadales</taxon>
        <taxon>Pseudomonadaceae</taxon>
        <taxon>Pseudomonas</taxon>
    </lineage>
</organism>
<dbReference type="PROSITE" id="PS51885">
    <property type="entry name" value="NEPRILYSIN"/>
    <property type="match status" value="1"/>
</dbReference>
<dbReference type="InterPro" id="IPR000718">
    <property type="entry name" value="Peptidase_M13"/>
</dbReference>
<dbReference type="EMBL" id="FOEV01000002">
    <property type="protein sequence ID" value="SEP81242.1"/>
    <property type="molecule type" value="Genomic_DNA"/>
</dbReference>
<dbReference type="SUPFAM" id="SSF55486">
    <property type="entry name" value="Metalloproteases ('zincins'), catalytic domain"/>
    <property type="match status" value="1"/>
</dbReference>
<dbReference type="PANTHER" id="PTHR11733:SF167">
    <property type="entry name" value="FI17812P1-RELATED"/>
    <property type="match status" value="1"/>
</dbReference>
<dbReference type="RefSeq" id="WP_074822132.1">
    <property type="nucleotide sequence ID" value="NZ_FOEV01000002.1"/>
</dbReference>
<keyword evidence="7" id="KW-0482">Metalloprotease</keyword>
<evidence type="ECO:0000259" key="9">
    <source>
        <dbReference type="Pfam" id="PF05649"/>
    </source>
</evidence>
<dbReference type="Gene3D" id="1.10.1380.10">
    <property type="entry name" value="Neutral endopeptidase , domain2"/>
    <property type="match status" value="1"/>
</dbReference>
<dbReference type="AlphaFoldDB" id="A0A9X8M9K1"/>
<feature type="domain" description="Peptidase M13 C-terminal" evidence="8">
    <location>
        <begin position="477"/>
        <end position="678"/>
    </location>
</feature>
<evidence type="ECO:0000256" key="6">
    <source>
        <dbReference type="ARBA" id="ARBA00022833"/>
    </source>
</evidence>
<dbReference type="InterPro" id="IPR024079">
    <property type="entry name" value="MetalloPept_cat_dom_sf"/>
</dbReference>
<evidence type="ECO:0000256" key="5">
    <source>
        <dbReference type="ARBA" id="ARBA00022801"/>
    </source>
</evidence>
<evidence type="ECO:0000256" key="1">
    <source>
        <dbReference type="ARBA" id="ARBA00001947"/>
    </source>
</evidence>
<dbReference type="Pfam" id="PF01431">
    <property type="entry name" value="Peptidase_M13"/>
    <property type="match status" value="1"/>
</dbReference>
<dbReference type="GeneID" id="300265698"/>
<dbReference type="Gene3D" id="3.40.390.10">
    <property type="entry name" value="Collagenase (Catalytic Domain)"/>
    <property type="match status" value="1"/>
</dbReference>
<dbReference type="PROSITE" id="PS51257">
    <property type="entry name" value="PROKAR_LIPOPROTEIN"/>
    <property type="match status" value="1"/>
</dbReference>
<keyword evidence="4" id="KW-0479">Metal-binding</keyword>
<dbReference type="InterPro" id="IPR042089">
    <property type="entry name" value="Peptidase_M13_dom_2"/>
</dbReference>
<dbReference type="GO" id="GO:0005886">
    <property type="term" value="C:plasma membrane"/>
    <property type="evidence" value="ECO:0007669"/>
    <property type="project" value="TreeGrafter"/>
</dbReference>
<protein>
    <submittedName>
        <fullName evidence="10">Endothelin-converting enzyme</fullName>
    </submittedName>
</protein>
<proteinExistence type="inferred from homology"/>
<evidence type="ECO:0000256" key="3">
    <source>
        <dbReference type="ARBA" id="ARBA00022670"/>
    </source>
</evidence>
<evidence type="ECO:0000313" key="11">
    <source>
        <dbReference type="Proteomes" id="UP000183210"/>
    </source>
</evidence>
<sequence>MRHIFAGAVCVLALSACGKSEFVQPQTPANTLQSGIKKENFDPGVRPQDDFFNAINGQWLKNTPIPADKTSYGAFHAIADTTEKQLHAIIEALAAKPDKATGSDKQKIGDLYASFMNEAAIEAQGLKPLQGAFDAIDSIHDRRSLLITMARLQQLGIDVPLEPYVTQDAKDSKRYVAEIAQSGLSLPDRDYYLIDDTSFAEIRSGFVSHVQRMLDLANLPDPAGSARKVAALEKQIALAQWDKVDNRDPIKTYNAYEPTQLRTLTRAIDWPSYLKETGFVDQHPIIVEQPSYITGLGKLLTSTPLSTWKTYLKWHVLHAYAQALPHAYAQEDFAFFQQTLNGAKEQRPRWKRGVSAVEGSLGEALGKEYVARHFPPENKARMEALVRNLIAAYGQAMDKLDWMSEDTRQAAKAKLAKFTYKIGYPNQWRDYSSLHIAPDDLIGNLQRAQTFEYQRNLAKLGKPVDPDEWAMTPQTVNAYYNPLRNEIVFPAAILQPPFFNMQAEDAVNYGGIGAVIGHEISHGFDDQGSQFDGDGNLREWWTKIDRERFAKRATALAEQYSAYEPVPGYHINGRFTLGENIADLGGVTISYSAYHLSLNGKPAPVIDGMTAEQRFFTGWAQVWCTKYTQQNLLNRLKTDPHSPAQYRTNGVLSNVPGFYEAYDVKPDDQMYLPPDKRIKIW</sequence>
<dbReference type="PANTHER" id="PTHR11733">
    <property type="entry name" value="ZINC METALLOPROTEASE FAMILY M13 NEPRILYSIN-RELATED"/>
    <property type="match status" value="1"/>
</dbReference>
<comment type="cofactor">
    <cofactor evidence="1">
        <name>Zn(2+)</name>
        <dbReference type="ChEBI" id="CHEBI:29105"/>
    </cofactor>
</comment>
<dbReference type="CDD" id="cd08662">
    <property type="entry name" value="M13"/>
    <property type="match status" value="1"/>
</dbReference>
<dbReference type="GO" id="GO:0004222">
    <property type="term" value="F:metalloendopeptidase activity"/>
    <property type="evidence" value="ECO:0007669"/>
    <property type="project" value="InterPro"/>
</dbReference>
<evidence type="ECO:0000256" key="2">
    <source>
        <dbReference type="ARBA" id="ARBA00007357"/>
    </source>
</evidence>
<name>A0A9X8M9K1_9PSED</name>
<evidence type="ECO:0000259" key="8">
    <source>
        <dbReference type="Pfam" id="PF01431"/>
    </source>
</evidence>
<dbReference type="GO" id="GO:0046872">
    <property type="term" value="F:metal ion binding"/>
    <property type="evidence" value="ECO:0007669"/>
    <property type="project" value="UniProtKB-KW"/>
</dbReference>
<keyword evidence="6" id="KW-0862">Zinc</keyword>
<dbReference type="InterPro" id="IPR008753">
    <property type="entry name" value="Peptidase_M13_N"/>
</dbReference>
<dbReference type="Proteomes" id="UP000183210">
    <property type="component" value="Unassembled WGS sequence"/>
</dbReference>
<keyword evidence="3" id="KW-0645">Protease</keyword>
<comment type="caution">
    <text evidence="10">The sequence shown here is derived from an EMBL/GenBank/DDBJ whole genome shotgun (WGS) entry which is preliminary data.</text>
</comment>
<comment type="similarity">
    <text evidence="2">Belongs to the peptidase M13 family.</text>
</comment>
<reference evidence="10 11" key="1">
    <citation type="submission" date="2016-10" db="EMBL/GenBank/DDBJ databases">
        <authorList>
            <person name="Varghese N."/>
            <person name="Submissions S."/>
        </authorList>
    </citation>
    <scope>NUCLEOTIDE SEQUENCE [LARGE SCALE GENOMIC DNA]</scope>
    <source>
        <strain evidence="10 11">LMG 21974</strain>
    </source>
</reference>
<feature type="domain" description="Peptidase M13 N-terminal" evidence="9">
    <location>
        <begin position="47"/>
        <end position="425"/>
    </location>
</feature>
<dbReference type="GO" id="GO:0016485">
    <property type="term" value="P:protein processing"/>
    <property type="evidence" value="ECO:0007669"/>
    <property type="project" value="TreeGrafter"/>
</dbReference>
<dbReference type="Pfam" id="PF05649">
    <property type="entry name" value="Peptidase_M13_N"/>
    <property type="match status" value="1"/>
</dbReference>
<accession>A0A9X8M9K1</accession>
<evidence type="ECO:0000256" key="7">
    <source>
        <dbReference type="ARBA" id="ARBA00023049"/>
    </source>
</evidence>
<gene>
    <name evidence="10" type="ORF">SAMN05216409_102224</name>
</gene>
<dbReference type="PRINTS" id="PR00786">
    <property type="entry name" value="NEPRILYSIN"/>
</dbReference>